<dbReference type="EMBL" id="CM056812">
    <property type="protein sequence ID" value="KAJ8617040.1"/>
    <property type="molecule type" value="Genomic_DNA"/>
</dbReference>
<proteinExistence type="predicted"/>
<sequence length="251" mass="27062">MRGMLVSIWSAYKPHLVMVLTKLCLAISSILLQSVLSTGISGLVVVVYEHVVATCVLSSLAFFLERGRRPPFTSQILCYSFFLGFLLVAVFQSLRILSLQYVAATYQSVALNLMAVVVFVIAVLFGQENLKFCTIHGQAKTWGVGVSAAGALTMVLWTGPTLFESAFTAPKASSIIGGSMLVASTLAGASWNLLVGPVSRKYPADLSLSTMMMFFGTTQAGIITLFLVTKSSWELKWEGGLVLTTILWGGR</sequence>
<dbReference type="Proteomes" id="UP001234297">
    <property type="component" value="Chromosome 4"/>
</dbReference>
<protein>
    <submittedName>
        <fullName evidence="1">Uncharacterized protein</fullName>
    </submittedName>
</protein>
<reference evidence="1 2" key="1">
    <citation type="journal article" date="2022" name="Hortic Res">
        <title>A haplotype resolved chromosomal level avocado genome allows analysis of novel avocado genes.</title>
        <authorList>
            <person name="Nath O."/>
            <person name="Fletcher S.J."/>
            <person name="Hayward A."/>
            <person name="Shaw L.M."/>
            <person name="Masouleh A.K."/>
            <person name="Furtado A."/>
            <person name="Henry R.J."/>
            <person name="Mitter N."/>
        </authorList>
    </citation>
    <scope>NUCLEOTIDE SEQUENCE [LARGE SCALE GENOMIC DNA]</scope>
    <source>
        <strain evidence="2">cv. Hass</strain>
    </source>
</reference>
<comment type="caution">
    <text evidence="1">The sequence shown here is derived from an EMBL/GenBank/DDBJ whole genome shotgun (WGS) entry which is preliminary data.</text>
</comment>
<keyword evidence="2" id="KW-1185">Reference proteome</keyword>
<accession>A0ACC2K7G4</accession>
<gene>
    <name evidence="1" type="ORF">MRB53_013226</name>
</gene>
<evidence type="ECO:0000313" key="2">
    <source>
        <dbReference type="Proteomes" id="UP001234297"/>
    </source>
</evidence>
<evidence type="ECO:0000313" key="1">
    <source>
        <dbReference type="EMBL" id="KAJ8617040.1"/>
    </source>
</evidence>
<name>A0ACC2K7G4_PERAE</name>
<organism evidence="1 2">
    <name type="scientific">Persea americana</name>
    <name type="common">Avocado</name>
    <dbReference type="NCBI Taxonomy" id="3435"/>
    <lineage>
        <taxon>Eukaryota</taxon>
        <taxon>Viridiplantae</taxon>
        <taxon>Streptophyta</taxon>
        <taxon>Embryophyta</taxon>
        <taxon>Tracheophyta</taxon>
        <taxon>Spermatophyta</taxon>
        <taxon>Magnoliopsida</taxon>
        <taxon>Magnoliidae</taxon>
        <taxon>Laurales</taxon>
        <taxon>Lauraceae</taxon>
        <taxon>Persea</taxon>
    </lineage>
</organism>